<evidence type="ECO:0000313" key="2">
    <source>
        <dbReference type="Proteomes" id="UP000031668"/>
    </source>
</evidence>
<dbReference type="Proteomes" id="UP000031668">
    <property type="component" value="Unassembled WGS sequence"/>
</dbReference>
<evidence type="ECO:0000313" key="1">
    <source>
        <dbReference type="EMBL" id="KII63384.1"/>
    </source>
</evidence>
<dbReference type="EMBL" id="JWZT01004669">
    <property type="protein sequence ID" value="KII63384.1"/>
    <property type="molecule type" value="Genomic_DNA"/>
</dbReference>
<sequence>MYFHNVLQANWASFNETTSYWTAISSSSLFCRLLTGLHLLRNFLRCERPASCEALVGFEKVRQLDLPRSHKSFPRQAELPRSQPAPHPSPQFISPFNEFGLFETVADRRLADLLPSTLCDV</sequence>
<accession>A0A0C2MG88</accession>
<organism evidence="1 2">
    <name type="scientific">Thelohanellus kitauei</name>
    <name type="common">Myxosporean</name>
    <dbReference type="NCBI Taxonomy" id="669202"/>
    <lineage>
        <taxon>Eukaryota</taxon>
        <taxon>Metazoa</taxon>
        <taxon>Cnidaria</taxon>
        <taxon>Myxozoa</taxon>
        <taxon>Myxosporea</taxon>
        <taxon>Bivalvulida</taxon>
        <taxon>Platysporina</taxon>
        <taxon>Myxobolidae</taxon>
        <taxon>Thelohanellus</taxon>
    </lineage>
</organism>
<keyword evidence="2" id="KW-1185">Reference proteome</keyword>
<protein>
    <submittedName>
        <fullName evidence="1">Uncharacterized protein</fullName>
    </submittedName>
</protein>
<dbReference type="AlphaFoldDB" id="A0A0C2MG88"/>
<reference evidence="1 2" key="1">
    <citation type="journal article" date="2014" name="Genome Biol. Evol.">
        <title>The genome of the myxosporean Thelohanellus kitauei shows adaptations to nutrient acquisition within its fish host.</title>
        <authorList>
            <person name="Yang Y."/>
            <person name="Xiong J."/>
            <person name="Zhou Z."/>
            <person name="Huo F."/>
            <person name="Miao W."/>
            <person name="Ran C."/>
            <person name="Liu Y."/>
            <person name="Zhang J."/>
            <person name="Feng J."/>
            <person name="Wang M."/>
            <person name="Wang M."/>
            <person name="Wang L."/>
            <person name="Yao B."/>
        </authorList>
    </citation>
    <scope>NUCLEOTIDE SEQUENCE [LARGE SCALE GENOMIC DNA]</scope>
    <source>
        <strain evidence="1">Wuqing</strain>
    </source>
</reference>
<name>A0A0C2MG88_THEKT</name>
<comment type="caution">
    <text evidence="1">The sequence shown here is derived from an EMBL/GenBank/DDBJ whole genome shotgun (WGS) entry which is preliminary data.</text>
</comment>
<gene>
    <name evidence="1" type="ORF">RF11_02192</name>
</gene>
<proteinExistence type="predicted"/>